<comment type="caution">
    <text evidence="1">The sequence shown here is derived from an EMBL/GenBank/DDBJ whole genome shotgun (WGS) entry which is preliminary data.</text>
</comment>
<organism evidence="1 2">
    <name type="scientific">Oedothorax gibbosus</name>
    <dbReference type="NCBI Taxonomy" id="931172"/>
    <lineage>
        <taxon>Eukaryota</taxon>
        <taxon>Metazoa</taxon>
        <taxon>Ecdysozoa</taxon>
        <taxon>Arthropoda</taxon>
        <taxon>Chelicerata</taxon>
        <taxon>Arachnida</taxon>
        <taxon>Araneae</taxon>
        <taxon>Araneomorphae</taxon>
        <taxon>Entelegynae</taxon>
        <taxon>Araneoidea</taxon>
        <taxon>Linyphiidae</taxon>
        <taxon>Erigoninae</taxon>
        <taxon>Oedothorax</taxon>
    </lineage>
</organism>
<reference evidence="1 2" key="1">
    <citation type="journal article" date="2022" name="Nat. Ecol. Evol.">
        <title>A masculinizing supergene underlies an exaggerated male reproductive morph in a spider.</title>
        <authorList>
            <person name="Hendrickx F."/>
            <person name="De Corte Z."/>
            <person name="Sonet G."/>
            <person name="Van Belleghem S.M."/>
            <person name="Kostlbacher S."/>
            <person name="Vangestel C."/>
        </authorList>
    </citation>
    <scope>NUCLEOTIDE SEQUENCE [LARGE SCALE GENOMIC DNA]</scope>
    <source>
        <strain evidence="1">W744_W776</strain>
    </source>
</reference>
<evidence type="ECO:0000313" key="2">
    <source>
        <dbReference type="Proteomes" id="UP000827092"/>
    </source>
</evidence>
<proteinExistence type="predicted"/>
<protein>
    <submittedName>
        <fullName evidence="1">Uncharacterized protein</fullName>
    </submittedName>
</protein>
<dbReference type="EMBL" id="JAFNEN010000069">
    <property type="protein sequence ID" value="KAG8196502.1"/>
    <property type="molecule type" value="Genomic_DNA"/>
</dbReference>
<keyword evidence="2" id="KW-1185">Reference proteome</keyword>
<sequence length="173" mass="19263">MLVGKETLLNLFLTTISSPCVALLHSTKTTSYFSAHSNHDVQVSVLRRLVLDPDLHRVPHRVLLVRVLRPAVSSGGLLFGVRRRHPIPAQVHTAALNLHQEHAGGKGILLNLRLSTSSPCVTMNQLLYFEVDQSHLILTITNSTDPRQLAILAINISSGGEWKYIFYNNTPRF</sequence>
<gene>
    <name evidence="1" type="ORF">JTE90_012318</name>
</gene>
<name>A0AAV6VKT2_9ARAC</name>
<dbReference type="Proteomes" id="UP000827092">
    <property type="component" value="Unassembled WGS sequence"/>
</dbReference>
<evidence type="ECO:0000313" key="1">
    <source>
        <dbReference type="EMBL" id="KAG8196502.1"/>
    </source>
</evidence>
<accession>A0AAV6VKT2</accession>
<dbReference type="AlphaFoldDB" id="A0AAV6VKT2"/>